<dbReference type="Proteomes" id="UP001607151">
    <property type="component" value="Unassembled WGS sequence"/>
</dbReference>
<dbReference type="SUPFAM" id="SSF53187">
    <property type="entry name" value="Zn-dependent exopeptidases"/>
    <property type="match status" value="1"/>
</dbReference>
<organism evidence="3 4">
    <name type="scientific">Vibrio rumoiensis</name>
    <dbReference type="NCBI Taxonomy" id="76258"/>
    <lineage>
        <taxon>Bacteria</taxon>
        <taxon>Pseudomonadati</taxon>
        <taxon>Pseudomonadota</taxon>
        <taxon>Gammaproteobacteria</taxon>
        <taxon>Vibrionales</taxon>
        <taxon>Vibrionaceae</taxon>
        <taxon>Vibrio</taxon>
    </lineage>
</organism>
<reference evidence="3 4" key="1">
    <citation type="submission" date="2024-10" db="EMBL/GenBank/DDBJ databases">
        <authorList>
            <person name="Yibar A."/>
            <person name="Saticioglu I.B."/>
            <person name="Duman M."/>
            <person name="Ajmi N."/>
            <person name="Gurler F."/>
            <person name="Ay H."/>
            <person name="Onuk E."/>
            <person name="Guler S."/>
            <person name="Romalde J.L."/>
        </authorList>
    </citation>
    <scope>NUCLEOTIDE SEQUENCE [LARGE SCALE GENOMIC DNA]</scope>
    <source>
        <strain evidence="3 4">14-MA-B</strain>
    </source>
</reference>
<dbReference type="Pfam" id="PF01546">
    <property type="entry name" value="Peptidase_M20"/>
    <property type="match status" value="1"/>
</dbReference>
<sequence>MSNQHSEISQLSPQPVWQFFDKICSIPHPSKHEEALAQYIVEWATSQNLPVKRDEAGNVFITKPATAGMENKKKVVLQAHIDMVPQKNEDTAHDFAQDPIQPYIDGEWVTAKGTTLGADNGMGMASCLAVLASSDIKHGPLEVLLTIDEEAGMTGAFALKEGWLDAEILLNTDSEQEGEIYMGCAGGVNASIIFDLEREIIPTDHTVLKLAVKGLKGGHSGCDIHTGRGNANKFLARFLANHAKNLDLRVIEFQGGSLRNAIPREAAAIIAVPNSKQAELTDAFNQYTALVQQELGQIETALTSQVTEASSQFSPLTPAVQSRFIAALNSCPNGVIRMDDNIEGVVETSLNVGVITTEENKITILCLVRSLIDSGREMVEGTLASLAELAGAKIQFDGAYPGWKPDPDSQIMHIFRDVYEGIYGKKPNIMVIHAGLECGLFKKPYPNMDMISFGPTIKFPHSPDEKVEIASVALYWEQMIAILENIPEKA</sequence>
<accession>A0ABW7IVK8</accession>
<feature type="domain" description="Peptidase M20 dimerisation" evidence="2">
    <location>
        <begin position="211"/>
        <end position="297"/>
    </location>
</feature>
<evidence type="ECO:0000313" key="3">
    <source>
        <dbReference type="EMBL" id="MFH0265707.1"/>
    </source>
</evidence>
<dbReference type="Pfam" id="PF07687">
    <property type="entry name" value="M20_dimer"/>
    <property type="match status" value="1"/>
</dbReference>
<dbReference type="CDD" id="cd03890">
    <property type="entry name" value="M20_pepD"/>
    <property type="match status" value="1"/>
</dbReference>
<dbReference type="InterPro" id="IPR002933">
    <property type="entry name" value="Peptidase_M20"/>
</dbReference>
<keyword evidence="1" id="KW-0378">Hydrolase</keyword>
<name>A0ABW7IVK8_9VIBR</name>
<dbReference type="EMBL" id="JBIHSN010000002">
    <property type="protein sequence ID" value="MFH0265707.1"/>
    <property type="molecule type" value="Genomic_DNA"/>
</dbReference>
<protein>
    <submittedName>
        <fullName evidence="3">Aminoacyl-histidine dipeptidase</fullName>
    </submittedName>
</protein>
<proteinExistence type="predicted"/>
<comment type="caution">
    <text evidence="3">The sequence shown here is derived from an EMBL/GenBank/DDBJ whole genome shotgun (WGS) entry which is preliminary data.</text>
</comment>
<evidence type="ECO:0000259" key="2">
    <source>
        <dbReference type="Pfam" id="PF07687"/>
    </source>
</evidence>
<gene>
    <name evidence="3" type="ORF">ACGRQ9_09485</name>
</gene>
<dbReference type="InterPro" id="IPR011650">
    <property type="entry name" value="Peptidase_M20_dimer"/>
</dbReference>
<dbReference type="PANTHER" id="PTHR43501">
    <property type="entry name" value="CYTOSOL NON-SPECIFIC DIPEPTIDASE"/>
    <property type="match status" value="1"/>
</dbReference>
<dbReference type="InterPro" id="IPR001160">
    <property type="entry name" value="Peptidase_M20C"/>
</dbReference>
<dbReference type="PANTHER" id="PTHR43501:SF1">
    <property type="entry name" value="CYTOSOL NON-SPECIFIC DIPEPTIDASE"/>
    <property type="match status" value="1"/>
</dbReference>
<evidence type="ECO:0000256" key="1">
    <source>
        <dbReference type="ARBA" id="ARBA00022801"/>
    </source>
</evidence>
<evidence type="ECO:0000313" key="4">
    <source>
        <dbReference type="Proteomes" id="UP001607151"/>
    </source>
</evidence>
<dbReference type="RefSeq" id="WP_394607795.1">
    <property type="nucleotide sequence ID" value="NZ_JBIHSN010000002.1"/>
</dbReference>
<dbReference type="NCBIfam" id="TIGR01893">
    <property type="entry name" value="aa-his-dipept"/>
    <property type="match status" value="1"/>
</dbReference>
<dbReference type="PIRSF" id="PIRSF016599">
    <property type="entry name" value="Xaa-His_dipept"/>
    <property type="match status" value="1"/>
</dbReference>
<keyword evidence="4" id="KW-1185">Reference proteome</keyword>
<dbReference type="Gene3D" id="3.40.630.10">
    <property type="entry name" value="Zn peptidases"/>
    <property type="match status" value="2"/>
</dbReference>
<dbReference type="PRINTS" id="PR00934">
    <property type="entry name" value="XHISDIPTASE"/>
</dbReference>